<dbReference type="EMBL" id="JACGWL010000014">
    <property type="protein sequence ID" value="KAK4388233.1"/>
    <property type="molecule type" value="Genomic_DNA"/>
</dbReference>
<evidence type="ECO:0000256" key="1">
    <source>
        <dbReference type="SAM" id="MobiDB-lite"/>
    </source>
</evidence>
<accession>A0AAE2BK09</accession>
<feature type="domain" description="Retrovirus-related Pol polyprotein from transposon TNT 1-94-like beta-barrel" evidence="2">
    <location>
        <begin position="48"/>
        <end position="118"/>
    </location>
</feature>
<dbReference type="Proteomes" id="UP001289374">
    <property type="component" value="Unassembled WGS sequence"/>
</dbReference>
<organism evidence="3 4">
    <name type="scientific">Sesamum angolense</name>
    <dbReference type="NCBI Taxonomy" id="2727404"/>
    <lineage>
        <taxon>Eukaryota</taxon>
        <taxon>Viridiplantae</taxon>
        <taxon>Streptophyta</taxon>
        <taxon>Embryophyta</taxon>
        <taxon>Tracheophyta</taxon>
        <taxon>Spermatophyta</taxon>
        <taxon>Magnoliopsida</taxon>
        <taxon>eudicotyledons</taxon>
        <taxon>Gunneridae</taxon>
        <taxon>Pentapetalae</taxon>
        <taxon>asterids</taxon>
        <taxon>lamiids</taxon>
        <taxon>Lamiales</taxon>
        <taxon>Pedaliaceae</taxon>
        <taxon>Sesamum</taxon>
    </lineage>
</organism>
<dbReference type="InterPro" id="IPR054722">
    <property type="entry name" value="PolX-like_BBD"/>
</dbReference>
<comment type="caution">
    <text evidence="3">The sequence shown here is derived from an EMBL/GenBank/DDBJ whole genome shotgun (WGS) entry which is preliminary data.</text>
</comment>
<name>A0AAE2BK09_9LAMI</name>
<evidence type="ECO:0000313" key="4">
    <source>
        <dbReference type="Proteomes" id="UP001289374"/>
    </source>
</evidence>
<reference evidence="3" key="1">
    <citation type="submission" date="2020-06" db="EMBL/GenBank/DDBJ databases">
        <authorList>
            <person name="Li T."/>
            <person name="Hu X."/>
            <person name="Zhang T."/>
            <person name="Song X."/>
            <person name="Zhang H."/>
            <person name="Dai N."/>
            <person name="Sheng W."/>
            <person name="Hou X."/>
            <person name="Wei L."/>
        </authorList>
    </citation>
    <scope>NUCLEOTIDE SEQUENCE</scope>
    <source>
        <strain evidence="3">K16</strain>
        <tissue evidence="3">Leaf</tissue>
    </source>
</reference>
<reference evidence="3" key="2">
    <citation type="journal article" date="2024" name="Plant">
        <title>Genomic evolution and insights into agronomic trait innovations of Sesamum species.</title>
        <authorList>
            <person name="Miao H."/>
            <person name="Wang L."/>
            <person name="Qu L."/>
            <person name="Liu H."/>
            <person name="Sun Y."/>
            <person name="Le M."/>
            <person name="Wang Q."/>
            <person name="Wei S."/>
            <person name="Zheng Y."/>
            <person name="Lin W."/>
            <person name="Duan Y."/>
            <person name="Cao H."/>
            <person name="Xiong S."/>
            <person name="Wang X."/>
            <person name="Wei L."/>
            <person name="Li C."/>
            <person name="Ma Q."/>
            <person name="Ju M."/>
            <person name="Zhao R."/>
            <person name="Li G."/>
            <person name="Mu C."/>
            <person name="Tian Q."/>
            <person name="Mei H."/>
            <person name="Zhang T."/>
            <person name="Gao T."/>
            <person name="Zhang H."/>
        </authorList>
    </citation>
    <scope>NUCLEOTIDE SEQUENCE</scope>
    <source>
        <strain evidence="3">K16</strain>
    </source>
</reference>
<proteinExistence type="predicted"/>
<feature type="compositionally biased region" description="Pro residues" evidence="1">
    <location>
        <begin position="142"/>
        <end position="155"/>
    </location>
</feature>
<keyword evidence="4" id="KW-1185">Reference proteome</keyword>
<gene>
    <name evidence="3" type="ORF">Sango_2429900</name>
</gene>
<dbReference type="Pfam" id="PF22936">
    <property type="entry name" value="Pol_BBD"/>
    <property type="match status" value="1"/>
</dbReference>
<feature type="region of interest" description="Disordered" evidence="1">
    <location>
        <begin position="139"/>
        <end position="162"/>
    </location>
</feature>
<protein>
    <recommendedName>
        <fullName evidence="2">Retrovirus-related Pol polyprotein from transposon TNT 1-94-like beta-barrel domain-containing protein</fullName>
    </recommendedName>
</protein>
<evidence type="ECO:0000313" key="3">
    <source>
        <dbReference type="EMBL" id="KAK4388233.1"/>
    </source>
</evidence>
<dbReference type="AlphaFoldDB" id="A0AAE2BK09"/>
<evidence type="ECO:0000259" key="2">
    <source>
        <dbReference type="Pfam" id="PF22936"/>
    </source>
</evidence>
<sequence length="196" mass="21278">MVSELLRLVKNRSLPSDPITWNYANYVQYEDEFAGNVLSISRIDLSCWIIDTGATNHICADITLFKQYSKPSSPQFIHLPDGTKKPIKFVGIVHVSPTLTLNHVLYIPDFSVNLLSVDAPASCPLPNIPAVPIYANNGLSPDSPPSPSSSPPHSAPPSATAALSSVVVNPDLDSVFSPTSLPIPVRRFTRENHRPA</sequence>